<dbReference type="PANTHER" id="PTHR24251:SF28">
    <property type="entry name" value="NEUROPILIN AND TOLLOID-LIKE, ISOFORM B"/>
    <property type="match status" value="1"/>
</dbReference>
<dbReference type="CDD" id="cd00112">
    <property type="entry name" value="LDLa"/>
    <property type="match status" value="1"/>
</dbReference>
<evidence type="ECO:0000256" key="4">
    <source>
        <dbReference type="SAM" id="MobiDB-lite"/>
    </source>
</evidence>
<feature type="domain" description="CUB" evidence="6">
    <location>
        <begin position="1"/>
        <end position="98"/>
    </location>
</feature>
<dbReference type="InterPro" id="IPR002172">
    <property type="entry name" value="LDrepeatLR_classA_rpt"/>
</dbReference>
<feature type="region of interest" description="Disordered" evidence="4">
    <location>
        <begin position="545"/>
        <end position="593"/>
    </location>
</feature>
<feature type="transmembrane region" description="Helical" evidence="5">
    <location>
        <begin position="287"/>
        <end position="310"/>
    </location>
</feature>
<evidence type="ECO:0000256" key="2">
    <source>
        <dbReference type="ARBA" id="ARBA00023157"/>
    </source>
</evidence>
<dbReference type="AlphaFoldDB" id="A0AAN9THF2"/>
<dbReference type="PANTHER" id="PTHR24251">
    <property type="entry name" value="OVOCHYMASE-RELATED"/>
    <property type="match status" value="1"/>
</dbReference>
<dbReference type="PROSITE" id="PS01180">
    <property type="entry name" value="CUB"/>
    <property type="match status" value="2"/>
</dbReference>
<dbReference type="Pfam" id="PF00431">
    <property type="entry name" value="CUB"/>
    <property type="match status" value="2"/>
</dbReference>
<feature type="compositionally biased region" description="Basic and acidic residues" evidence="4">
    <location>
        <begin position="545"/>
        <end position="554"/>
    </location>
</feature>
<dbReference type="SUPFAM" id="SSF57424">
    <property type="entry name" value="LDL receptor-like module"/>
    <property type="match status" value="1"/>
</dbReference>
<dbReference type="InterPro" id="IPR035914">
    <property type="entry name" value="Sperma_CUB_dom_sf"/>
</dbReference>
<dbReference type="Proteomes" id="UP001367676">
    <property type="component" value="Unassembled WGS sequence"/>
</dbReference>
<comment type="caution">
    <text evidence="7">The sequence shown here is derived from an EMBL/GenBank/DDBJ whole genome shotgun (WGS) entry which is preliminary data.</text>
</comment>
<keyword evidence="8" id="KW-1185">Reference proteome</keyword>
<sequence length="593" mass="66417">MILLYSGSTNAAQTNANNKEEQVILDFRDQFDMEPSDNCKFDRLEIRDGSYGYSPIMDKYCGKHFPPLIKSSGSSLWLRFKSDESIEYTGFRAKYWFEKRKNVSDIELSEQACVINRTESDGDFKLSTKDIPQEFLERANKTGIDCLFRILVEKGKMVSLSWEEFSLEFPNDCDLNYVYILEENSDTIKTTFCGAAAEPILFDSNLMQIQYVAKKAAINSSFEARFTAFRKGNCTDDEFNCQDNYCIDKNLQCNDINNCLTASDEDDEECKKRNQESIWIQITKIDLLIILVVFFLILFGMCFTLIFNIVRKLIHDFSVIKEHVNQSRESQLDQLGRKTPTATLLTPMATVLPNLPHNLMHANEMRASINAHDSSREEDDDDCYVPTEHTFPNLIRHEYGFERLNGGPQYQHNGCQTHRESSRYKGDEEEDGLVTQSGDCDYGYMPEMRDNECQTRESLFANAPPDVGAGVRKGVSVSPSPPKPPPPCGALRRTKGPPLPPAAAAAPMAGPPIGFTTFGYQNNRKPSEAANEHRFRAEAVIEVERFKKSPKHDSGGGGAGAGTGGGGGDDGRGSVRPYSVQSTKSAPDVIVTH</sequence>
<feature type="compositionally biased region" description="Gly residues" evidence="4">
    <location>
        <begin position="555"/>
        <end position="568"/>
    </location>
</feature>
<evidence type="ECO:0000256" key="3">
    <source>
        <dbReference type="PROSITE-ProRule" id="PRU00124"/>
    </source>
</evidence>
<accession>A0AAN9THF2</accession>
<comment type="caution">
    <text evidence="3">Lacks conserved residue(s) required for the propagation of feature annotation.</text>
</comment>
<proteinExistence type="predicted"/>
<keyword evidence="5" id="KW-1133">Transmembrane helix</keyword>
<organism evidence="7 8">
    <name type="scientific">Parthenolecanium corni</name>
    <dbReference type="NCBI Taxonomy" id="536013"/>
    <lineage>
        <taxon>Eukaryota</taxon>
        <taxon>Metazoa</taxon>
        <taxon>Ecdysozoa</taxon>
        <taxon>Arthropoda</taxon>
        <taxon>Hexapoda</taxon>
        <taxon>Insecta</taxon>
        <taxon>Pterygota</taxon>
        <taxon>Neoptera</taxon>
        <taxon>Paraneoptera</taxon>
        <taxon>Hemiptera</taxon>
        <taxon>Sternorrhyncha</taxon>
        <taxon>Coccoidea</taxon>
        <taxon>Coccidae</taxon>
        <taxon>Parthenolecanium</taxon>
    </lineage>
</organism>
<dbReference type="SUPFAM" id="SSF49854">
    <property type="entry name" value="Spermadhesin, CUB domain"/>
    <property type="match status" value="2"/>
</dbReference>
<dbReference type="InterPro" id="IPR036055">
    <property type="entry name" value="LDL_receptor-like_sf"/>
</dbReference>
<dbReference type="Gene3D" id="4.10.400.10">
    <property type="entry name" value="Low-density Lipoprotein Receptor"/>
    <property type="match status" value="1"/>
</dbReference>
<dbReference type="CDD" id="cd00041">
    <property type="entry name" value="CUB"/>
    <property type="match status" value="2"/>
</dbReference>
<evidence type="ECO:0000313" key="8">
    <source>
        <dbReference type="Proteomes" id="UP001367676"/>
    </source>
</evidence>
<protein>
    <recommendedName>
        <fullName evidence="6">CUB domain-containing protein</fullName>
    </recommendedName>
</protein>
<dbReference type="SMART" id="SM00192">
    <property type="entry name" value="LDLa"/>
    <property type="match status" value="1"/>
</dbReference>
<keyword evidence="5" id="KW-0472">Membrane</keyword>
<gene>
    <name evidence="7" type="ORF">V9T40_005167</name>
</gene>
<feature type="compositionally biased region" description="Pro residues" evidence="4">
    <location>
        <begin position="479"/>
        <end position="488"/>
    </location>
</feature>
<feature type="disulfide bond" evidence="3">
    <location>
        <begin position="234"/>
        <end position="246"/>
    </location>
</feature>
<dbReference type="InterPro" id="IPR023415">
    <property type="entry name" value="LDLR_class-A_CS"/>
</dbReference>
<reference evidence="7 8" key="1">
    <citation type="submission" date="2024-03" db="EMBL/GenBank/DDBJ databases">
        <title>Adaptation during the transition from Ophiocordyceps entomopathogen to insect associate is accompanied by gene loss and intensified selection.</title>
        <authorList>
            <person name="Ward C.M."/>
            <person name="Onetto C.A."/>
            <person name="Borneman A.R."/>
        </authorList>
    </citation>
    <scope>NUCLEOTIDE SEQUENCE [LARGE SCALE GENOMIC DNA]</scope>
    <source>
        <strain evidence="7">AWRI1</strain>
        <tissue evidence="7">Single Adult Female</tissue>
    </source>
</reference>
<evidence type="ECO:0000256" key="1">
    <source>
        <dbReference type="ARBA" id="ARBA00022737"/>
    </source>
</evidence>
<name>A0AAN9THF2_9HEMI</name>
<feature type="compositionally biased region" description="Basic and acidic residues" evidence="4">
    <location>
        <begin position="417"/>
        <end position="426"/>
    </location>
</feature>
<evidence type="ECO:0000259" key="6">
    <source>
        <dbReference type="PROSITE" id="PS01180"/>
    </source>
</evidence>
<feature type="domain" description="CUB" evidence="6">
    <location>
        <begin position="113"/>
        <end position="229"/>
    </location>
</feature>
<evidence type="ECO:0000256" key="5">
    <source>
        <dbReference type="SAM" id="Phobius"/>
    </source>
</evidence>
<feature type="disulfide bond" evidence="3">
    <location>
        <begin position="241"/>
        <end position="259"/>
    </location>
</feature>
<dbReference type="SMART" id="SM00042">
    <property type="entry name" value="CUB"/>
    <property type="match status" value="2"/>
</dbReference>
<feature type="region of interest" description="Disordered" evidence="4">
    <location>
        <begin position="462"/>
        <end position="508"/>
    </location>
</feature>
<feature type="region of interest" description="Disordered" evidence="4">
    <location>
        <begin position="414"/>
        <end position="443"/>
    </location>
</feature>
<keyword evidence="1" id="KW-0677">Repeat</keyword>
<dbReference type="InterPro" id="IPR000859">
    <property type="entry name" value="CUB_dom"/>
</dbReference>
<evidence type="ECO:0000313" key="7">
    <source>
        <dbReference type="EMBL" id="KAK7584204.1"/>
    </source>
</evidence>
<keyword evidence="5" id="KW-0812">Transmembrane</keyword>
<dbReference type="PROSITE" id="PS01209">
    <property type="entry name" value="LDLRA_1"/>
    <property type="match status" value="1"/>
</dbReference>
<dbReference type="Gene3D" id="2.60.120.290">
    <property type="entry name" value="Spermadhesin, CUB domain"/>
    <property type="match status" value="2"/>
</dbReference>
<dbReference type="PROSITE" id="PS50068">
    <property type="entry name" value="LDLRA_2"/>
    <property type="match status" value="1"/>
</dbReference>
<dbReference type="EMBL" id="JBBCAQ010000032">
    <property type="protein sequence ID" value="KAK7584204.1"/>
    <property type="molecule type" value="Genomic_DNA"/>
</dbReference>
<keyword evidence="2 3" id="KW-1015">Disulfide bond</keyword>